<dbReference type="AlphaFoldDB" id="A0A502L2Y9"/>
<dbReference type="RefSeq" id="WP_140601726.1">
    <property type="nucleotide sequence ID" value="NZ_SAWY01000005.1"/>
</dbReference>
<dbReference type="Pfam" id="PF15978">
    <property type="entry name" value="TnsD"/>
    <property type="match status" value="1"/>
</dbReference>
<dbReference type="InterPro" id="IPR009492">
    <property type="entry name" value="TniQ"/>
</dbReference>
<protein>
    <submittedName>
        <fullName evidence="3">Uncharacterized protein</fullName>
    </submittedName>
</protein>
<dbReference type="Proteomes" id="UP000315303">
    <property type="component" value="Unassembled WGS sequence"/>
</dbReference>
<evidence type="ECO:0000259" key="1">
    <source>
        <dbReference type="Pfam" id="PF06527"/>
    </source>
</evidence>
<reference evidence="3 4" key="1">
    <citation type="submission" date="2019-01" db="EMBL/GenBank/DDBJ databases">
        <title>Litorilituus lipolytica sp. nov., isolated from intertidal sand of the Yellow Sea in China.</title>
        <authorList>
            <person name="Liu A."/>
        </authorList>
    </citation>
    <scope>NUCLEOTIDE SEQUENCE [LARGE SCALE GENOMIC DNA]</scope>
    <source>
        <strain evidence="3 4">RZ04</strain>
    </source>
</reference>
<evidence type="ECO:0000259" key="2">
    <source>
        <dbReference type="Pfam" id="PF15978"/>
    </source>
</evidence>
<name>A0A502L2Y9_9GAMM</name>
<evidence type="ECO:0000313" key="3">
    <source>
        <dbReference type="EMBL" id="TPH18086.1"/>
    </source>
</evidence>
<gene>
    <name evidence="3" type="ORF">EPA86_02935</name>
</gene>
<accession>A0A502L2Y9</accession>
<feature type="domain" description="TniQ" evidence="1">
    <location>
        <begin position="3"/>
        <end position="152"/>
    </location>
</feature>
<dbReference type="EMBL" id="SAWY01000005">
    <property type="protein sequence ID" value="TPH18086.1"/>
    <property type="molecule type" value="Genomic_DNA"/>
</dbReference>
<sequence length="478" mass="55625">MLGILPNESIYSYLIRYCLKDGYPNLTSAVKYYIGSVSKQWSAQFPSFISQVSAFSGIPFQRLLFEHSVYPAYRTFLSKEVTNKVEELLQTGGTLNLESKMSLVANRLQAPSKLKYCPLCVLEDLENYAWEYWHIEHQLPGSLACSKHSCKLIGVKVNRKRLILPPTENLIRSSATDLAIKLSTLSESLFELNGFRLTSEVLNNVYRYRLVELGLATHNRSFRIKVAKWRERLKQYWEPISNDPQISEILNKDKGWQYPVNLLYGRDKAFHPLKHLLVIGHLFETFDEFISQYRLVECGHEPISVTEEKIHDFNGNDKPDDKIIELLRAGHSLRKISSACEVSIGYAKKIAQLNGVAINRRTQFIHESERRDVWRKLFIGQTTENIADTMGISIGAVEQILSCYPELVQLRKKIRYFNKRKKHRQSLIKSNHKYTTRKEIRADCSASYIWLYKHDKGWLYSNLPEAIPRQHRYSRKEK</sequence>
<keyword evidence="4" id="KW-1185">Reference proteome</keyword>
<comment type="caution">
    <text evidence="3">The sequence shown here is derived from an EMBL/GenBank/DDBJ whole genome shotgun (WGS) entry which is preliminary data.</text>
</comment>
<dbReference type="InterPro" id="IPR032750">
    <property type="entry name" value="TnsD_C"/>
</dbReference>
<dbReference type="OrthoDB" id="470139at2"/>
<dbReference type="Pfam" id="PF06527">
    <property type="entry name" value="TniQ"/>
    <property type="match status" value="1"/>
</dbReference>
<organism evidence="3 4">
    <name type="scientific">Litorilituus lipolyticus</name>
    <dbReference type="NCBI Taxonomy" id="2491017"/>
    <lineage>
        <taxon>Bacteria</taxon>
        <taxon>Pseudomonadati</taxon>
        <taxon>Pseudomonadota</taxon>
        <taxon>Gammaproteobacteria</taxon>
        <taxon>Alteromonadales</taxon>
        <taxon>Colwelliaceae</taxon>
        <taxon>Litorilituus</taxon>
    </lineage>
</organism>
<evidence type="ECO:0000313" key="4">
    <source>
        <dbReference type="Proteomes" id="UP000315303"/>
    </source>
</evidence>
<feature type="domain" description="Transposon Tn7 transposition protein TnsD C-terminal" evidence="2">
    <location>
        <begin position="183"/>
        <end position="471"/>
    </location>
</feature>
<proteinExistence type="predicted"/>